<evidence type="ECO:0000259" key="9">
    <source>
        <dbReference type="PROSITE" id="PS50157"/>
    </source>
</evidence>
<dbReference type="Gene3D" id="3.30.160.60">
    <property type="entry name" value="Classic Zinc Finger"/>
    <property type="match status" value="4"/>
</dbReference>
<comment type="subcellular location">
    <subcellularLocation>
        <location evidence="1">Nucleus</location>
    </subcellularLocation>
</comment>
<feature type="region of interest" description="Disordered" evidence="8">
    <location>
        <begin position="1"/>
        <end position="139"/>
    </location>
</feature>
<keyword evidence="11" id="KW-1185">Reference proteome</keyword>
<evidence type="ECO:0000256" key="6">
    <source>
        <dbReference type="ARBA" id="ARBA00023242"/>
    </source>
</evidence>
<accession>A0A9Q1CI60</accession>
<dbReference type="InterPro" id="IPR036236">
    <property type="entry name" value="Znf_C2H2_sf"/>
</dbReference>
<keyword evidence="4 7" id="KW-0863">Zinc-finger</keyword>
<feature type="region of interest" description="Disordered" evidence="8">
    <location>
        <begin position="608"/>
        <end position="637"/>
    </location>
</feature>
<evidence type="ECO:0000256" key="3">
    <source>
        <dbReference type="ARBA" id="ARBA00022737"/>
    </source>
</evidence>
<protein>
    <submittedName>
        <fullName evidence="10">Zinc finger and BTB domain-containing protein 14</fullName>
    </submittedName>
</protein>
<feature type="compositionally biased region" description="Basic and acidic residues" evidence="8">
    <location>
        <begin position="73"/>
        <end position="86"/>
    </location>
</feature>
<feature type="compositionally biased region" description="Basic residues" evidence="8">
    <location>
        <begin position="188"/>
        <end position="200"/>
    </location>
</feature>
<feature type="region of interest" description="Disordered" evidence="8">
    <location>
        <begin position="557"/>
        <end position="577"/>
    </location>
</feature>
<evidence type="ECO:0000313" key="11">
    <source>
        <dbReference type="Proteomes" id="UP001152320"/>
    </source>
</evidence>
<feature type="domain" description="C2H2-type" evidence="9">
    <location>
        <begin position="677"/>
        <end position="704"/>
    </location>
</feature>
<dbReference type="PROSITE" id="PS00028">
    <property type="entry name" value="ZINC_FINGER_C2H2_1"/>
    <property type="match status" value="4"/>
</dbReference>
<sequence>MSSTKRKQGKPRKSLFAAGSEDPASMKTRGPKTRNQARSLNQVPETRRSQRVPKKKVPFSNEIPIPKKRLKRRVEEQKPSITREKFSPVSYSSTVKKAQLSKRESTQVTIPRKKVEQRKREELIKNEESTELLSDSDSESSDIKIETDSEFKSVCLTLKNTLENLQTVQDPTINVEIPYFVIKKKKKKKKKMKKKSKAGKKNISGKNLVEPKEERTETEVDLEEAAKENVLDIDQLRKLSADSLVQKYADHQTVTVPKDKDNTIHQSVYTCRMLPSHCFEKFMGIDEDTKHQITRHLLRHVGELLTMANEGMASQGGTELVTQDDEDEAAAFITTAAKKTTYHVASNPKPFTVSHPQNVNLKRSRYTVIRSSEGKEGTNEVVLLPRGRGFYSYRPLEEDPQPEGVTEQSFHSVIDNLLGQASIAKVDEEVNSTVAGTSQQILLNSTEVPQLNLQSGNTQTVIFSETKEGVDNTLQTQSGLQTSVIILDEKDIQMDVEVSTGARKRKSPFNSIPDGVGSIMKMNHVLSGSDVAQNLLAADQTSENQEVPYPDHNYSYSDGINTSSVHTDSDGAPTVAPLSIEESDSDKLDINPIINSMNEQVSRLIPDIEHPEGSTSGTNSLESSQVQEGASVAEGSPDPAAAAIASVMTPEEEEMLRLKAVDLLDSLLKNQKRRGPFRCQICQKILTAASTLRAHYRSHAGIKPFQCLLCNATFTRQHSLNYHMMIHNQEARFSCSFCARQFRHANHFREHLRRHTGEEPYGCTDCPARFKTRNTYKRHMRSKHSKLVTHKNSIKLITEENVS</sequence>
<feature type="compositionally biased region" description="Polar residues" evidence="8">
    <location>
        <begin position="557"/>
        <end position="566"/>
    </location>
</feature>
<keyword evidence="3" id="KW-0677">Repeat</keyword>
<dbReference type="PANTHER" id="PTHR16515">
    <property type="entry name" value="PR DOMAIN ZINC FINGER PROTEIN"/>
    <property type="match status" value="1"/>
</dbReference>
<feature type="domain" description="C2H2-type" evidence="9">
    <location>
        <begin position="761"/>
        <end position="785"/>
    </location>
</feature>
<feature type="domain" description="C2H2-type" evidence="9">
    <location>
        <begin position="733"/>
        <end position="760"/>
    </location>
</feature>
<keyword evidence="6" id="KW-0539">Nucleus</keyword>
<evidence type="ECO:0000256" key="2">
    <source>
        <dbReference type="ARBA" id="ARBA00022723"/>
    </source>
</evidence>
<evidence type="ECO:0000256" key="8">
    <source>
        <dbReference type="SAM" id="MobiDB-lite"/>
    </source>
</evidence>
<reference evidence="10" key="1">
    <citation type="submission" date="2021-10" db="EMBL/GenBank/DDBJ databases">
        <title>Tropical sea cucumber genome reveals ecological adaptation and Cuvierian tubules defense mechanism.</title>
        <authorList>
            <person name="Chen T."/>
        </authorList>
    </citation>
    <scope>NUCLEOTIDE SEQUENCE</scope>
    <source>
        <strain evidence="10">Nanhai2018</strain>
        <tissue evidence="10">Muscle</tissue>
    </source>
</reference>
<dbReference type="Proteomes" id="UP001152320">
    <property type="component" value="Chromosome 3"/>
</dbReference>
<dbReference type="SMART" id="SM00355">
    <property type="entry name" value="ZnF_C2H2"/>
    <property type="match status" value="4"/>
</dbReference>
<evidence type="ECO:0000256" key="7">
    <source>
        <dbReference type="PROSITE-ProRule" id="PRU00042"/>
    </source>
</evidence>
<dbReference type="OrthoDB" id="3533395at2759"/>
<dbReference type="GO" id="GO:0010468">
    <property type="term" value="P:regulation of gene expression"/>
    <property type="evidence" value="ECO:0007669"/>
    <property type="project" value="TreeGrafter"/>
</dbReference>
<dbReference type="GO" id="GO:0008270">
    <property type="term" value="F:zinc ion binding"/>
    <property type="evidence" value="ECO:0007669"/>
    <property type="project" value="UniProtKB-KW"/>
</dbReference>
<dbReference type="FunFam" id="3.30.160.60:FF:000264">
    <property type="entry name" value="Zinc finger protein 236"/>
    <property type="match status" value="1"/>
</dbReference>
<gene>
    <name evidence="10" type="ORF">HOLleu_08834</name>
</gene>
<feature type="compositionally biased region" description="Basic residues" evidence="8">
    <location>
        <begin position="1"/>
        <end position="13"/>
    </location>
</feature>
<dbReference type="Pfam" id="PF00096">
    <property type="entry name" value="zf-C2H2"/>
    <property type="match status" value="2"/>
</dbReference>
<organism evidence="10 11">
    <name type="scientific">Holothuria leucospilota</name>
    <name type="common">Black long sea cucumber</name>
    <name type="synonym">Mertensiothuria leucospilota</name>
    <dbReference type="NCBI Taxonomy" id="206669"/>
    <lineage>
        <taxon>Eukaryota</taxon>
        <taxon>Metazoa</taxon>
        <taxon>Echinodermata</taxon>
        <taxon>Eleutherozoa</taxon>
        <taxon>Echinozoa</taxon>
        <taxon>Holothuroidea</taxon>
        <taxon>Aspidochirotacea</taxon>
        <taxon>Aspidochirotida</taxon>
        <taxon>Holothuriidae</taxon>
        <taxon>Holothuria</taxon>
    </lineage>
</organism>
<dbReference type="GO" id="GO:0005634">
    <property type="term" value="C:nucleus"/>
    <property type="evidence" value="ECO:0007669"/>
    <property type="project" value="UniProtKB-SubCell"/>
</dbReference>
<dbReference type="InterPro" id="IPR050331">
    <property type="entry name" value="Zinc_finger"/>
</dbReference>
<evidence type="ECO:0000256" key="4">
    <source>
        <dbReference type="ARBA" id="ARBA00022771"/>
    </source>
</evidence>
<keyword evidence="2" id="KW-0479">Metal-binding</keyword>
<comment type="caution">
    <text evidence="10">The sequence shown here is derived from an EMBL/GenBank/DDBJ whole genome shotgun (WGS) entry which is preliminary data.</text>
</comment>
<evidence type="ECO:0000256" key="5">
    <source>
        <dbReference type="ARBA" id="ARBA00022833"/>
    </source>
</evidence>
<dbReference type="PANTHER" id="PTHR16515:SF49">
    <property type="entry name" value="GASTRULA ZINC FINGER PROTEIN XLCGF49.1-LIKE-RELATED"/>
    <property type="match status" value="1"/>
</dbReference>
<dbReference type="AlphaFoldDB" id="A0A9Q1CI60"/>
<feature type="compositionally biased region" description="Basic and acidic residues" evidence="8">
    <location>
        <begin position="118"/>
        <end position="128"/>
    </location>
</feature>
<dbReference type="SUPFAM" id="SSF57667">
    <property type="entry name" value="beta-beta-alpha zinc fingers"/>
    <property type="match status" value="2"/>
</dbReference>
<proteinExistence type="predicted"/>
<feature type="domain" description="C2H2-type" evidence="9">
    <location>
        <begin position="705"/>
        <end position="732"/>
    </location>
</feature>
<evidence type="ECO:0000256" key="1">
    <source>
        <dbReference type="ARBA" id="ARBA00004123"/>
    </source>
</evidence>
<dbReference type="EMBL" id="JAIZAY010000003">
    <property type="protein sequence ID" value="KAJ8045761.1"/>
    <property type="molecule type" value="Genomic_DNA"/>
</dbReference>
<feature type="region of interest" description="Disordered" evidence="8">
    <location>
        <begin position="188"/>
        <end position="220"/>
    </location>
</feature>
<keyword evidence="5" id="KW-0862">Zinc</keyword>
<name>A0A9Q1CI60_HOLLE</name>
<feature type="compositionally biased region" description="Basic and acidic residues" evidence="8">
    <location>
        <begin position="209"/>
        <end position="220"/>
    </location>
</feature>
<evidence type="ECO:0000313" key="10">
    <source>
        <dbReference type="EMBL" id="KAJ8045761.1"/>
    </source>
</evidence>
<feature type="compositionally biased region" description="Polar residues" evidence="8">
    <location>
        <begin position="33"/>
        <end position="44"/>
    </location>
</feature>
<dbReference type="Pfam" id="PF12874">
    <property type="entry name" value="zf-met"/>
    <property type="match status" value="1"/>
</dbReference>
<feature type="compositionally biased region" description="Polar residues" evidence="8">
    <location>
        <begin position="613"/>
        <end position="628"/>
    </location>
</feature>
<dbReference type="InterPro" id="IPR013087">
    <property type="entry name" value="Znf_C2H2_type"/>
</dbReference>
<dbReference type="PROSITE" id="PS50157">
    <property type="entry name" value="ZINC_FINGER_C2H2_2"/>
    <property type="match status" value="4"/>
</dbReference>